<reference evidence="3" key="1">
    <citation type="submission" date="2021-03" db="EMBL/GenBank/DDBJ databases">
        <authorList>
            <person name="Tran Van P."/>
        </authorList>
    </citation>
    <scope>NUCLEOTIDE SEQUENCE</scope>
</reference>
<dbReference type="PANTHER" id="PTHR10910:SF62">
    <property type="entry name" value="AT07585P-RELATED"/>
    <property type="match status" value="1"/>
</dbReference>
<evidence type="ECO:0000256" key="1">
    <source>
        <dbReference type="SAM" id="MobiDB-lite"/>
    </source>
</evidence>
<dbReference type="Proteomes" id="UP001153148">
    <property type="component" value="Unassembled WGS sequence"/>
</dbReference>
<organism evidence="3 4">
    <name type="scientific">Timema podura</name>
    <name type="common">Walking stick</name>
    <dbReference type="NCBI Taxonomy" id="61482"/>
    <lineage>
        <taxon>Eukaryota</taxon>
        <taxon>Metazoa</taxon>
        <taxon>Ecdysozoa</taxon>
        <taxon>Arthropoda</taxon>
        <taxon>Hexapoda</taxon>
        <taxon>Insecta</taxon>
        <taxon>Pterygota</taxon>
        <taxon>Neoptera</taxon>
        <taxon>Polyneoptera</taxon>
        <taxon>Phasmatodea</taxon>
        <taxon>Timematodea</taxon>
        <taxon>Timematoidea</taxon>
        <taxon>Timematidae</taxon>
        <taxon>Timema</taxon>
    </lineage>
</organism>
<dbReference type="EMBL" id="CAJPIN010001647">
    <property type="protein sequence ID" value="CAG2054715.1"/>
    <property type="molecule type" value="Genomic_DNA"/>
</dbReference>
<keyword evidence="4" id="KW-1185">Reference proteome</keyword>
<dbReference type="Pfam" id="PF02137">
    <property type="entry name" value="A_deamin"/>
    <property type="match status" value="1"/>
</dbReference>
<feature type="domain" description="A to I editase" evidence="2">
    <location>
        <begin position="1"/>
        <end position="115"/>
    </location>
</feature>
<accession>A0ABN7NG00</accession>
<gene>
    <name evidence="3" type="ORF">TPAB3V08_LOCUS1736</name>
</gene>
<feature type="region of interest" description="Disordered" evidence="1">
    <location>
        <begin position="110"/>
        <end position="133"/>
    </location>
</feature>
<proteinExistence type="predicted"/>
<comment type="caution">
    <text evidence="3">The sequence shown here is derived from an EMBL/GenBank/DDBJ whole genome shotgun (WGS) entry which is preliminary data.</text>
</comment>
<dbReference type="InterPro" id="IPR002466">
    <property type="entry name" value="A_deamin"/>
</dbReference>
<name>A0ABN7NG00_TIMPD</name>
<sequence>MTERSRFEYWSGGFPLSLHATTGLEGPEIINSVTGKDERGMASRLSKQGMFSRFMNLVGRVNSRTNIGFGNCPRDYSDVKFLVQDYNMAKDQLVEAFQKAELGTWLKKPMEQDQFELPPQTQEAESPRHRLAQ</sequence>
<dbReference type="PANTHER" id="PTHR10910">
    <property type="entry name" value="EUKARYOTE SPECIFIC DSRNA BINDING PROTEIN"/>
    <property type="match status" value="1"/>
</dbReference>
<evidence type="ECO:0000313" key="3">
    <source>
        <dbReference type="EMBL" id="CAG2054715.1"/>
    </source>
</evidence>
<dbReference type="PROSITE" id="PS50141">
    <property type="entry name" value="A_DEAMIN_EDITASE"/>
    <property type="match status" value="1"/>
</dbReference>
<evidence type="ECO:0000313" key="4">
    <source>
        <dbReference type="Proteomes" id="UP001153148"/>
    </source>
</evidence>
<evidence type="ECO:0000259" key="2">
    <source>
        <dbReference type="PROSITE" id="PS50141"/>
    </source>
</evidence>
<protein>
    <recommendedName>
        <fullName evidence="2">A to I editase domain-containing protein</fullName>
    </recommendedName>
</protein>